<dbReference type="CDD" id="cd07377">
    <property type="entry name" value="WHTH_GntR"/>
    <property type="match status" value="1"/>
</dbReference>
<protein>
    <submittedName>
        <fullName evidence="5">GntR family transcriptional regulator</fullName>
    </submittedName>
</protein>
<dbReference type="SUPFAM" id="SSF46785">
    <property type="entry name" value="Winged helix' DNA-binding domain"/>
    <property type="match status" value="1"/>
</dbReference>
<dbReference type="PANTHER" id="PTHR44846">
    <property type="entry name" value="MANNOSYL-D-GLYCERATE TRANSPORT/METABOLISM SYSTEM REPRESSOR MNGR-RELATED"/>
    <property type="match status" value="1"/>
</dbReference>
<keyword evidence="3" id="KW-0804">Transcription</keyword>
<organism evidence="5 6">
    <name type="scientific">Pseudohoeflea suaedae</name>
    <dbReference type="NCBI Taxonomy" id="877384"/>
    <lineage>
        <taxon>Bacteria</taxon>
        <taxon>Pseudomonadati</taxon>
        <taxon>Pseudomonadota</taxon>
        <taxon>Alphaproteobacteria</taxon>
        <taxon>Hyphomicrobiales</taxon>
        <taxon>Rhizobiaceae</taxon>
        <taxon>Pseudohoeflea</taxon>
    </lineage>
</organism>
<dbReference type="Pfam" id="PF07702">
    <property type="entry name" value="UTRA"/>
    <property type="match status" value="1"/>
</dbReference>
<evidence type="ECO:0000256" key="3">
    <source>
        <dbReference type="ARBA" id="ARBA00023163"/>
    </source>
</evidence>
<dbReference type="InterPro" id="IPR036390">
    <property type="entry name" value="WH_DNA-bd_sf"/>
</dbReference>
<evidence type="ECO:0000256" key="2">
    <source>
        <dbReference type="ARBA" id="ARBA00023125"/>
    </source>
</evidence>
<dbReference type="InterPro" id="IPR036388">
    <property type="entry name" value="WH-like_DNA-bd_sf"/>
</dbReference>
<dbReference type="SUPFAM" id="SSF64288">
    <property type="entry name" value="Chorismate lyase-like"/>
    <property type="match status" value="1"/>
</dbReference>
<evidence type="ECO:0000256" key="1">
    <source>
        <dbReference type="ARBA" id="ARBA00023015"/>
    </source>
</evidence>
<reference evidence="5 6" key="1">
    <citation type="journal article" date="2013" name="Int. J. Syst. Evol. Microbiol.">
        <title>Hoeflea suaedae sp. nov., an endophytic bacterium isolated from the root of the halophyte Suaeda maritima.</title>
        <authorList>
            <person name="Chung E.J."/>
            <person name="Park J.A."/>
            <person name="Pramanik P."/>
            <person name="Bibi F."/>
            <person name="Jeon C.O."/>
            <person name="Chung Y.R."/>
        </authorList>
    </citation>
    <scope>NUCLEOTIDE SEQUENCE [LARGE SCALE GENOMIC DNA]</scope>
    <source>
        <strain evidence="5 6">YC6898</strain>
    </source>
</reference>
<dbReference type="EMBL" id="SMSI01000003">
    <property type="protein sequence ID" value="TDH34977.1"/>
    <property type="molecule type" value="Genomic_DNA"/>
</dbReference>
<dbReference type="GO" id="GO:0003700">
    <property type="term" value="F:DNA-binding transcription factor activity"/>
    <property type="evidence" value="ECO:0007669"/>
    <property type="project" value="InterPro"/>
</dbReference>
<dbReference type="SMART" id="SM00866">
    <property type="entry name" value="UTRA"/>
    <property type="match status" value="1"/>
</dbReference>
<name>A0A4R5PIC4_9HYPH</name>
<dbReference type="PROSITE" id="PS50949">
    <property type="entry name" value="HTH_GNTR"/>
    <property type="match status" value="1"/>
</dbReference>
<dbReference type="Gene3D" id="1.10.10.10">
    <property type="entry name" value="Winged helix-like DNA-binding domain superfamily/Winged helix DNA-binding domain"/>
    <property type="match status" value="1"/>
</dbReference>
<dbReference type="InterPro" id="IPR011663">
    <property type="entry name" value="UTRA"/>
</dbReference>
<feature type="domain" description="HTH gntR-type" evidence="4">
    <location>
        <begin position="35"/>
        <end position="101"/>
    </location>
</feature>
<dbReference type="PRINTS" id="PR00035">
    <property type="entry name" value="HTHGNTR"/>
</dbReference>
<sequence length="295" mass="32511">MAGQTGLLRVANAFKSQCFQEFLVQAEAPAAKDHRPVYIQIAETLRARIVSGLYEDKIDGELKLASQWKVSRRTIQQALDILVREGLLIRQHGMGTFINRRGVEKRYHAIASITESLVGQGLKPDYTVLESGEVPAGEVEQRFFDISAGSKVYAHKRLAASAGRPLAVVSTNLNLDLLEGLELSALSGSLYKVLREKFGRTVVVAEDKYMPMAADDEIASLLNLERGAPVFLAVREGRDQTGAPLEVSRIIMLPVPLDISIRNVGFPSPEPDNRSAAAKEWTYTVGFGDFRSKDR</sequence>
<keyword evidence="2" id="KW-0238">DNA-binding</keyword>
<dbReference type="SMART" id="SM00345">
    <property type="entry name" value="HTH_GNTR"/>
    <property type="match status" value="1"/>
</dbReference>
<dbReference type="Pfam" id="PF00392">
    <property type="entry name" value="GntR"/>
    <property type="match status" value="1"/>
</dbReference>
<evidence type="ECO:0000313" key="6">
    <source>
        <dbReference type="Proteomes" id="UP000295131"/>
    </source>
</evidence>
<evidence type="ECO:0000313" key="5">
    <source>
        <dbReference type="EMBL" id="TDH34977.1"/>
    </source>
</evidence>
<keyword evidence="1" id="KW-0805">Transcription regulation</keyword>
<proteinExistence type="predicted"/>
<dbReference type="PANTHER" id="PTHR44846:SF17">
    <property type="entry name" value="GNTR-FAMILY TRANSCRIPTIONAL REGULATOR"/>
    <property type="match status" value="1"/>
</dbReference>
<dbReference type="GO" id="GO:0045892">
    <property type="term" value="P:negative regulation of DNA-templated transcription"/>
    <property type="evidence" value="ECO:0007669"/>
    <property type="project" value="TreeGrafter"/>
</dbReference>
<gene>
    <name evidence="5" type="ORF">E2A64_14735</name>
</gene>
<comment type="caution">
    <text evidence="5">The sequence shown here is derived from an EMBL/GenBank/DDBJ whole genome shotgun (WGS) entry which is preliminary data.</text>
</comment>
<keyword evidence="6" id="KW-1185">Reference proteome</keyword>
<dbReference type="AlphaFoldDB" id="A0A4R5PIC4"/>
<evidence type="ECO:0000259" key="4">
    <source>
        <dbReference type="PROSITE" id="PS50949"/>
    </source>
</evidence>
<dbReference type="InterPro" id="IPR050679">
    <property type="entry name" value="Bact_HTH_transcr_reg"/>
</dbReference>
<dbReference type="Gene3D" id="3.40.1410.10">
    <property type="entry name" value="Chorismate lyase-like"/>
    <property type="match status" value="1"/>
</dbReference>
<accession>A0A4R5PIC4</accession>
<dbReference type="InterPro" id="IPR000524">
    <property type="entry name" value="Tscrpt_reg_HTH_GntR"/>
</dbReference>
<dbReference type="GO" id="GO:0003677">
    <property type="term" value="F:DNA binding"/>
    <property type="evidence" value="ECO:0007669"/>
    <property type="project" value="UniProtKB-KW"/>
</dbReference>
<dbReference type="InterPro" id="IPR028978">
    <property type="entry name" value="Chorismate_lyase_/UTRA_dom_sf"/>
</dbReference>
<dbReference type="Proteomes" id="UP000295131">
    <property type="component" value="Unassembled WGS sequence"/>
</dbReference>